<dbReference type="Pfam" id="PF06996">
    <property type="entry name" value="T6SS_TssG"/>
    <property type="match status" value="1"/>
</dbReference>
<evidence type="ECO:0000313" key="2">
    <source>
        <dbReference type="Proteomes" id="UP000577362"/>
    </source>
</evidence>
<dbReference type="Proteomes" id="UP000577362">
    <property type="component" value="Unassembled WGS sequence"/>
</dbReference>
<dbReference type="EMBL" id="JACIEN010000009">
    <property type="protein sequence ID" value="MBB4019869.1"/>
    <property type="molecule type" value="Genomic_DNA"/>
</dbReference>
<comment type="caution">
    <text evidence="1">The sequence shown here is derived from an EMBL/GenBank/DDBJ whole genome shotgun (WGS) entry which is preliminary data.</text>
</comment>
<dbReference type="RefSeq" id="WP_019401767.1">
    <property type="nucleotide sequence ID" value="NZ_JACIEN010000009.1"/>
</dbReference>
<dbReference type="NCBIfam" id="TIGR03347">
    <property type="entry name" value="VI_chp_1"/>
    <property type="match status" value="1"/>
</dbReference>
<gene>
    <name evidence="1" type="ORF">GGR16_004929</name>
</gene>
<dbReference type="InterPro" id="IPR010732">
    <property type="entry name" value="T6SS_TssG-like"/>
</dbReference>
<organism evidence="1 2">
    <name type="scientific">Chelatococcus caeni</name>
    <dbReference type="NCBI Taxonomy" id="1348468"/>
    <lineage>
        <taxon>Bacteria</taxon>
        <taxon>Pseudomonadati</taxon>
        <taxon>Pseudomonadota</taxon>
        <taxon>Alphaproteobacteria</taxon>
        <taxon>Hyphomicrobiales</taxon>
        <taxon>Chelatococcaceae</taxon>
        <taxon>Chelatococcus</taxon>
    </lineage>
</organism>
<protein>
    <submittedName>
        <fullName evidence="1">Type VI secretion system protein ImpH</fullName>
    </submittedName>
</protein>
<sequence>MNEDARIAMADAAELPAAEDTGATPDRFLDALRREPWRFDFFTVLRHLERSHPGRPRIGDSATRRDDYVALGEDPYLDFPASTLARADRDSRERVRLFVKFLGLLGPQGALPLATTEEAHAWHLAHDDAFPRFLDIFNHRFLQLFFRAWADARPVAQHDRPDLDRFGAYIGAAVGIASPHMRGRDTVPDAEKLAFAGLLAPQARSASRLRSFLAGLFGTEVEIEEFVGSRLVFQKDERTHLGRQHCGLGVDALLGASVFSVEDKFRIRLFTASLADYRRFLPSGDRSAMLADAVFHVLGEELDWDVELALPAGRVEPVRLGRSGELGWTSWMAPNWAATDETMRRDARFHPAERLRRARETNAR</sequence>
<proteinExistence type="predicted"/>
<evidence type="ECO:0000313" key="1">
    <source>
        <dbReference type="EMBL" id="MBB4019869.1"/>
    </source>
</evidence>
<accession>A0A840C8Z7</accession>
<reference evidence="1 2" key="1">
    <citation type="submission" date="2020-08" db="EMBL/GenBank/DDBJ databases">
        <title>Genomic Encyclopedia of Type Strains, Phase IV (KMG-IV): sequencing the most valuable type-strain genomes for metagenomic binning, comparative biology and taxonomic classification.</title>
        <authorList>
            <person name="Goeker M."/>
        </authorList>
    </citation>
    <scope>NUCLEOTIDE SEQUENCE [LARGE SCALE GENOMIC DNA]</scope>
    <source>
        <strain evidence="1 2">DSM 103737</strain>
    </source>
</reference>
<dbReference type="PANTHER" id="PTHR35564">
    <property type="match status" value="1"/>
</dbReference>
<keyword evidence="2" id="KW-1185">Reference proteome</keyword>
<name>A0A840C8Z7_9HYPH</name>
<dbReference type="PANTHER" id="PTHR35564:SF4">
    <property type="entry name" value="CYTOPLASMIC PROTEIN"/>
    <property type="match status" value="1"/>
</dbReference>
<dbReference type="AlphaFoldDB" id="A0A840C8Z7"/>